<accession>U2PPQ4</accession>
<sequence length="433" mass="48435">MDKITKGTWIINSTKHLLDTKKTTLELNSFESTEEAGKTGILLGRLVADNQEIVSGEKLRVFARQSGISSPEMSMYAKRLKHVGMVDYQEDAMGKISELEVYCFSMQDAINVTTNLFEESQPSECEEASIISLQSTYELPRSKRELMEEICCKDIDEGIANEVLELQQTFGLVKSDEIDNENIFYNEYAFTGDAIKIKKAINNLNGSQKDTVNYVLDKVSSSQGYLLENFKADKEIDISVLQVMEGVGLLDGITVKSRFGEATFYTTPQLKGQGVGSFDLSTDVFHKAKILLSCLKFGQLKSVNGRGKIRTTNMMLNIINKLIEGQKVGPCTAIGQDYQLLELDGVISTVSHAGGMYYMTLRQKEVGILVKQMIMYNKIVADAEDNYMKLFNNQPETCIIPEIRKKQIEAKPTKAVSSLREKMLMSVRTGGRL</sequence>
<dbReference type="AlphaFoldDB" id="U2PPQ4"/>
<comment type="caution">
    <text evidence="1">The sequence shown here is derived from an EMBL/GenBank/DDBJ whole genome shotgun (WGS) entry which is preliminary data.</text>
</comment>
<dbReference type="eggNOG" id="ENOG502ZA60">
    <property type="taxonomic scope" value="Bacteria"/>
</dbReference>
<organism evidence="1 2">
    <name type="scientific">Clostridium intestinale URNW</name>
    <dbReference type="NCBI Taxonomy" id="1294142"/>
    <lineage>
        <taxon>Bacteria</taxon>
        <taxon>Bacillati</taxon>
        <taxon>Bacillota</taxon>
        <taxon>Clostridia</taxon>
        <taxon>Eubacteriales</taxon>
        <taxon>Clostridiaceae</taxon>
        <taxon>Clostridium</taxon>
    </lineage>
</organism>
<dbReference type="EMBL" id="APJA01000035">
    <property type="protein sequence ID" value="ERK28420.1"/>
    <property type="molecule type" value="Genomic_DNA"/>
</dbReference>
<evidence type="ECO:0000313" key="1">
    <source>
        <dbReference type="EMBL" id="ERK28420.1"/>
    </source>
</evidence>
<keyword evidence="2" id="KW-1185">Reference proteome</keyword>
<name>U2PPQ4_9CLOT</name>
<dbReference type="RefSeq" id="WP_021804392.1">
    <property type="nucleotide sequence ID" value="NZ_KI273145.1"/>
</dbReference>
<proteinExistence type="predicted"/>
<protein>
    <submittedName>
        <fullName evidence="1">Uncharacterized protein</fullName>
    </submittedName>
</protein>
<dbReference type="OrthoDB" id="2080138at2"/>
<evidence type="ECO:0000313" key="2">
    <source>
        <dbReference type="Proteomes" id="UP000016721"/>
    </source>
</evidence>
<reference evidence="1 2" key="1">
    <citation type="journal article" date="2013" name="Genome Announc.">
        <title>Draft Genome Sequence of the Hydrogen- and Ethanol-Producing Bacterium Clostridium intestinale Strain URNW.</title>
        <authorList>
            <person name="Lal S."/>
            <person name="Ramachandran U."/>
            <person name="Zhang X."/>
            <person name="Sparling R."/>
            <person name="Levin D.B."/>
        </authorList>
    </citation>
    <scope>NUCLEOTIDE SEQUENCE [LARGE SCALE GENOMIC DNA]</scope>
    <source>
        <strain evidence="1 2">URNW</strain>
    </source>
</reference>
<dbReference type="HOGENOM" id="CLU_656682_0_0_9"/>
<dbReference type="PATRIC" id="fig|1294142.3.peg.4713"/>
<gene>
    <name evidence="1" type="ORF">CINTURNW_4560</name>
</gene>
<dbReference type="Proteomes" id="UP000016721">
    <property type="component" value="Unassembled WGS sequence"/>
</dbReference>